<dbReference type="PROSITE" id="PS50929">
    <property type="entry name" value="ABC_TM1F"/>
    <property type="match status" value="1"/>
</dbReference>
<dbReference type="GO" id="GO:0005886">
    <property type="term" value="C:plasma membrane"/>
    <property type="evidence" value="ECO:0007669"/>
    <property type="project" value="UniProtKB-SubCell"/>
</dbReference>
<dbReference type="GO" id="GO:0005524">
    <property type="term" value="F:ATP binding"/>
    <property type="evidence" value="ECO:0007669"/>
    <property type="project" value="UniProtKB-KW"/>
</dbReference>
<evidence type="ECO:0000259" key="9">
    <source>
        <dbReference type="PROSITE" id="PS50929"/>
    </source>
</evidence>
<proteinExistence type="predicted"/>
<dbReference type="GO" id="GO:0016887">
    <property type="term" value="F:ATP hydrolysis activity"/>
    <property type="evidence" value="ECO:0007669"/>
    <property type="project" value="InterPro"/>
</dbReference>
<dbReference type="SMART" id="SM00382">
    <property type="entry name" value="AAA"/>
    <property type="match status" value="1"/>
</dbReference>
<dbReference type="GO" id="GO:0015421">
    <property type="term" value="F:ABC-type oligopeptide transporter activity"/>
    <property type="evidence" value="ECO:0007669"/>
    <property type="project" value="TreeGrafter"/>
</dbReference>
<evidence type="ECO:0000256" key="5">
    <source>
        <dbReference type="ARBA" id="ARBA00022989"/>
    </source>
</evidence>
<dbReference type="InterPro" id="IPR036640">
    <property type="entry name" value="ABC1_TM_sf"/>
</dbReference>
<keyword evidence="2 7" id="KW-0812">Transmembrane</keyword>
<dbReference type="Proteomes" id="UP000018227">
    <property type="component" value="Unassembled WGS sequence"/>
</dbReference>
<gene>
    <name evidence="10" type="ORF">GCWU0000282_000337</name>
</gene>
<evidence type="ECO:0000256" key="1">
    <source>
        <dbReference type="ARBA" id="ARBA00004651"/>
    </source>
</evidence>
<dbReference type="OrthoDB" id="95687at2"/>
<dbReference type="PANTHER" id="PTHR43394">
    <property type="entry name" value="ATP-DEPENDENT PERMEASE MDL1, MITOCHONDRIAL"/>
    <property type="match status" value="1"/>
</dbReference>
<evidence type="ECO:0000256" key="7">
    <source>
        <dbReference type="SAM" id="Phobius"/>
    </source>
</evidence>
<dbReference type="HOGENOM" id="CLU_000604_84_3_9"/>
<dbReference type="Pfam" id="PF00005">
    <property type="entry name" value="ABC_tran"/>
    <property type="match status" value="1"/>
</dbReference>
<dbReference type="SUPFAM" id="SSF52540">
    <property type="entry name" value="P-loop containing nucleoside triphosphate hydrolases"/>
    <property type="match status" value="1"/>
</dbReference>
<dbReference type="InterPro" id="IPR011527">
    <property type="entry name" value="ABC1_TM_dom"/>
</dbReference>
<reference evidence="10 11" key="1">
    <citation type="submission" date="2013-06" db="EMBL/GenBank/DDBJ databases">
        <authorList>
            <person name="Weinstock G."/>
            <person name="Sodergren E."/>
            <person name="Clifton S."/>
            <person name="Fulton L."/>
            <person name="Fulton B."/>
            <person name="Courtney L."/>
            <person name="Fronick C."/>
            <person name="Harrison M."/>
            <person name="Strong C."/>
            <person name="Farmer C."/>
            <person name="Delahaunty K."/>
            <person name="Markovic C."/>
            <person name="Hall O."/>
            <person name="Minx P."/>
            <person name="Tomlinson C."/>
            <person name="Mitreva M."/>
            <person name="Nelson J."/>
            <person name="Hou S."/>
            <person name="Wollam A."/>
            <person name="Pepin K.H."/>
            <person name="Johnson M."/>
            <person name="Bhonagiri V."/>
            <person name="Nash W.E."/>
            <person name="Warren W."/>
            <person name="Chinwalla A."/>
            <person name="Mardis E.R."/>
            <person name="Wilson R.K."/>
        </authorList>
    </citation>
    <scope>NUCLEOTIDE SEQUENCE [LARGE SCALE GENOMIC DNA]</scope>
    <source>
        <strain evidence="10 11">ATCC 51271</strain>
    </source>
</reference>
<comment type="subcellular location">
    <subcellularLocation>
        <location evidence="1">Cell membrane</location>
        <topology evidence="1">Multi-pass membrane protein</topology>
    </subcellularLocation>
</comment>
<feature type="transmembrane region" description="Helical" evidence="7">
    <location>
        <begin position="51"/>
        <end position="72"/>
    </location>
</feature>
<dbReference type="PROSITE" id="PS50893">
    <property type="entry name" value="ABC_TRANSPORTER_2"/>
    <property type="match status" value="1"/>
</dbReference>
<comment type="caution">
    <text evidence="10">The sequence shown here is derived from an EMBL/GenBank/DDBJ whole genome shotgun (WGS) entry which is preliminary data.</text>
</comment>
<sequence length="535" mass="61057">MKIINKENRTRLAISLFFSIVGDIFLMQALIGMSDIMDMAIKSNIKDMPLTVSLTVFYMVAQWGCNFVKYIFWQRFMFGTRDNLLLILIKSLFRLPMSKLKEKNSDYYMNILNNDIEEFRIGYLDGLYGLLSYSTSVIVAAVTLLRVNYLMVITTVILTILPILISKVMTGKTININKEKTSANETYLSRLQEMVKGFDVVKRSGHSDEYIGIFEKVNEKRSVSYMHYNVTTNMIRATMFAIVSINQLILTGLCSFLVVKNIISPGLIITVTAAFANFSDAFSNSLESGIEMKSAKVFLEKFMPYLNKNIDDNVIDTTPLQSDNRLTKADIAIEKLSFAYEDKEIFEDFSLNVGNGEIVAVTGESGSGKSTLIKLLLKSFLNYSGKIKYDGKDLQEITEEELYSKVYLVPQESFIFKSSLFDNVTMFAKMEDGAEAKFKEILEKVNLRNFMELHKDEELDPDEMSGGEKKRASIARALFNDSEIIILDEPTSDLDPENKEIINKIIFDMKDKTRIVVTHDWNEKYLGKFDKIIKL</sequence>
<evidence type="ECO:0000256" key="3">
    <source>
        <dbReference type="ARBA" id="ARBA00022741"/>
    </source>
</evidence>
<feature type="domain" description="ABC transmembrane type-1" evidence="9">
    <location>
        <begin position="13"/>
        <end position="294"/>
    </location>
</feature>
<dbReference type="Gene3D" id="3.40.50.300">
    <property type="entry name" value="P-loop containing nucleotide triphosphate hydrolases"/>
    <property type="match status" value="1"/>
</dbReference>
<organism evidence="10 11">
    <name type="scientific">Catonella morbi ATCC 51271</name>
    <dbReference type="NCBI Taxonomy" id="592026"/>
    <lineage>
        <taxon>Bacteria</taxon>
        <taxon>Bacillati</taxon>
        <taxon>Bacillota</taxon>
        <taxon>Clostridia</taxon>
        <taxon>Lachnospirales</taxon>
        <taxon>Lachnospiraceae</taxon>
        <taxon>Catonella</taxon>
    </lineage>
</organism>
<dbReference type="AlphaFoldDB" id="V2Y6T9"/>
<evidence type="ECO:0000313" key="10">
    <source>
        <dbReference type="EMBL" id="ESL04623.1"/>
    </source>
</evidence>
<name>V2Y6T9_9FIRM</name>
<protein>
    <submittedName>
        <fullName evidence="10">ABC transporter, ATP-binding protein</fullName>
    </submittedName>
</protein>
<feature type="transmembrane region" description="Helical" evidence="7">
    <location>
        <begin position="237"/>
        <end position="259"/>
    </location>
</feature>
<feature type="transmembrane region" description="Helical" evidence="7">
    <location>
        <begin position="12"/>
        <end position="31"/>
    </location>
</feature>
<dbReference type="SUPFAM" id="SSF90123">
    <property type="entry name" value="ABC transporter transmembrane region"/>
    <property type="match status" value="1"/>
</dbReference>
<keyword evidence="4 10" id="KW-0067">ATP-binding</keyword>
<evidence type="ECO:0000313" key="11">
    <source>
        <dbReference type="Proteomes" id="UP000018227"/>
    </source>
</evidence>
<dbReference type="STRING" id="592026.GCWU0000282_000337"/>
<dbReference type="PROSITE" id="PS00211">
    <property type="entry name" value="ABC_TRANSPORTER_1"/>
    <property type="match status" value="1"/>
</dbReference>
<accession>V2Y6T9</accession>
<dbReference type="eggNOG" id="COG1132">
    <property type="taxonomic scope" value="Bacteria"/>
</dbReference>
<evidence type="ECO:0000259" key="8">
    <source>
        <dbReference type="PROSITE" id="PS50893"/>
    </source>
</evidence>
<feature type="transmembrane region" description="Helical" evidence="7">
    <location>
        <begin position="127"/>
        <end position="145"/>
    </location>
</feature>
<keyword evidence="11" id="KW-1185">Reference proteome</keyword>
<dbReference type="InterPro" id="IPR003593">
    <property type="entry name" value="AAA+_ATPase"/>
</dbReference>
<keyword evidence="6 7" id="KW-0472">Membrane</keyword>
<dbReference type="InterPro" id="IPR017871">
    <property type="entry name" value="ABC_transporter-like_CS"/>
</dbReference>
<dbReference type="InterPro" id="IPR027417">
    <property type="entry name" value="P-loop_NTPase"/>
</dbReference>
<dbReference type="CDD" id="cd03228">
    <property type="entry name" value="ABCC_MRP_Like"/>
    <property type="match status" value="1"/>
</dbReference>
<dbReference type="InterPro" id="IPR039421">
    <property type="entry name" value="Type_1_exporter"/>
</dbReference>
<feature type="domain" description="ABC transporter" evidence="8">
    <location>
        <begin position="331"/>
        <end position="535"/>
    </location>
</feature>
<dbReference type="Pfam" id="PF00664">
    <property type="entry name" value="ABC_membrane"/>
    <property type="match status" value="1"/>
</dbReference>
<dbReference type="EMBL" id="ACIL03000003">
    <property type="protein sequence ID" value="ESL04623.1"/>
    <property type="molecule type" value="Genomic_DNA"/>
</dbReference>
<feature type="transmembrane region" description="Helical" evidence="7">
    <location>
        <begin position="151"/>
        <end position="170"/>
    </location>
</feature>
<evidence type="ECO:0000256" key="4">
    <source>
        <dbReference type="ARBA" id="ARBA00022840"/>
    </source>
</evidence>
<dbReference type="Gene3D" id="1.20.1560.10">
    <property type="entry name" value="ABC transporter type 1, transmembrane domain"/>
    <property type="match status" value="1"/>
</dbReference>
<dbReference type="InterPro" id="IPR003439">
    <property type="entry name" value="ABC_transporter-like_ATP-bd"/>
</dbReference>
<keyword evidence="3" id="KW-0547">Nucleotide-binding</keyword>
<dbReference type="RefSeq" id="WP_023353241.1">
    <property type="nucleotide sequence ID" value="NZ_KI535366.1"/>
</dbReference>
<dbReference type="PANTHER" id="PTHR43394:SF1">
    <property type="entry name" value="ATP-BINDING CASSETTE SUB-FAMILY B MEMBER 10, MITOCHONDRIAL"/>
    <property type="match status" value="1"/>
</dbReference>
<evidence type="ECO:0000256" key="2">
    <source>
        <dbReference type="ARBA" id="ARBA00022692"/>
    </source>
</evidence>
<evidence type="ECO:0000256" key="6">
    <source>
        <dbReference type="ARBA" id="ARBA00023136"/>
    </source>
</evidence>
<keyword evidence="5 7" id="KW-1133">Transmembrane helix</keyword>